<proteinExistence type="predicted"/>
<sequence>MLKMTLLAALSGLRTKILKGLNATLTLDREQPGLLMALSVPGRRMNSCVRHGSTSLLSALGVTSGGVIGKRCKRHRAVEVLKPSKRFRHG</sequence>
<keyword evidence="2" id="KW-1185">Reference proteome</keyword>
<accession>A0A4Y9L3K0</accession>
<dbReference type="EMBL" id="SPQT01000061">
    <property type="protein sequence ID" value="TFV36603.1"/>
    <property type="molecule type" value="Genomic_DNA"/>
</dbReference>
<organism evidence="1 2">
    <name type="scientific">Bradyrhizobium niftali</name>
    <dbReference type="NCBI Taxonomy" id="2560055"/>
    <lineage>
        <taxon>Bacteria</taxon>
        <taxon>Pseudomonadati</taxon>
        <taxon>Pseudomonadota</taxon>
        <taxon>Alphaproteobacteria</taxon>
        <taxon>Hyphomicrobiales</taxon>
        <taxon>Nitrobacteraceae</taxon>
        <taxon>Bradyrhizobium</taxon>
    </lineage>
</organism>
<dbReference type="Proteomes" id="UP000297966">
    <property type="component" value="Unassembled WGS sequence"/>
</dbReference>
<name>A0A4Y9L3K0_9BRAD</name>
<gene>
    <name evidence="1" type="ORF">E4K65_44925</name>
</gene>
<protein>
    <submittedName>
        <fullName evidence="1">Uncharacterized protein</fullName>
    </submittedName>
</protein>
<evidence type="ECO:0000313" key="1">
    <source>
        <dbReference type="EMBL" id="TFV36603.1"/>
    </source>
</evidence>
<evidence type="ECO:0000313" key="2">
    <source>
        <dbReference type="Proteomes" id="UP000297966"/>
    </source>
</evidence>
<reference evidence="1 2" key="1">
    <citation type="submission" date="2019-03" db="EMBL/GenBank/DDBJ databases">
        <title>Bradyrhizobium diversity isolated from nodules of Chamaecrista fasciculata.</title>
        <authorList>
            <person name="Klepa M.S."/>
            <person name="Urquiaga M.O."/>
            <person name="Hungria M."/>
            <person name="Delamuta J.R."/>
        </authorList>
    </citation>
    <scope>NUCLEOTIDE SEQUENCE [LARGE SCALE GENOMIC DNA]</scope>
    <source>
        <strain evidence="1 2">CNPSo 3448</strain>
    </source>
</reference>
<dbReference type="OrthoDB" id="2375382at2"/>
<dbReference type="AlphaFoldDB" id="A0A4Y9L3K0"/>
<comment type="caution">
    <text evidence="1">The sequence shown here is derived from an EMBL/GenBank/DDBJ whole genome shotgun (WGS) entry which is preliminary data.</text>
</comment>